<gene>
    <name evidence="2" type="ORF">VNO80_27086</name>
</gene>
<evidence type="ECO:0000256" key="1">
    <source>
        <dbReference type="SAM" id="MobiDB-lite"/>
    </source>
</evidence>
<evidence type="ECO:0000313" key="3">
    <source>
        <dbReference type="Proteomes" id="UP001374584"/>
    </source>
</evidence>
<comment type="caution">
    <text evidence="2">The sequence shown here is derived from an EMBL/GenBank/DDBJ whole genome shotgun (WGS) entry which is preliminary data.</text>
</comment>
<name>A0AAN9LJP0_PHACN</name>
<evidence type="ECO:0000313" key="2">
    <source>
        <dbReference type="EMBL" id="KAK7335308.1"/>
    </source>
</evidence>
<organism evidence="2 3">
    <name type="scientific">Phaseolus coccineus</name>
    <name type="common">Scarlet runner bean</name>
    <name type="synonym">Phaseolus multiflorus</name>
    <dbReference type="NCBI Taxonomy" id="3886"/>
    <lineage>
        <taxon>Eukaryota</taxon>
        <taxon>Viridiplantae</taxon>
        <taxon>Streptophyta</taxon>
        <taxon>Embryophyta</taxon>
        <taxon>Tracheophyta</taxon>
        <taxon>Spermatophyta</taxon>
        <taxon>Magnoliopsida</taxon>
        <taxon>eudicotyledons</taxon>
        <taxon>Gunneridae</taxon>
        <taxon>Pentapetalae</taxon>
        <taxon>rosids</taxon>
        <taxon>fabids</taxon>
        <taxon>Fabales</taxon>
        <taxon>Fabaceae</taxon>
        <taxon>Papilionoideae</taxon>
        <taxon>50 kb inversion clade</taxon>
        <taxon>NPAAA clade</taxon>
        <taxon>indigoferoid/millettioid clade</taxon>
        <taxon>Phaseoleae</taxon>
        <taxon>Phaseolus</taxon>
    </lineage>
</organism>
<dbReference type="EMBL" id="JAYMYR010000010">
    <property type="protein sequence ID" value="KAK7335308.1"/>
    <property type="molecule type" value="Genomic_DNA"/>
</dbReference>
<keyword evidence="3" id="KW-1185">Reference proteome</keyword>
<accession>A0AAN9LJP0</accession>
<proteinExistence type="predicted"/>
<reference evidence="2 3" key="1">
    <citation type="submission" date="2024-01" db="EMBL/GenBank/DDBJ databases">
        <title>The genomes of 5 underutilized Papilionoideae crops provide insights into root nodulation and disease resistanc.</title>
        <authorList>
            <person name="Jiang F."/>
        </authorList>
    </citation>
    <scope>NUCLEOTIDE SEQUENCE [LARGE SCALE GENOMIC DNA]</scope>
    <source>
        <strain evidence="2">JINMINGXINNONG_FW02</strain>
        <tissue evidence="2">Leaves</tissue>
    </source>
</reference>
<feature type="region of interest" description="Disordered" evidence="1">
    <location>
        <begin position="21"/>
        <end position="84"/>
    </location>
</feature>
<dbReference type="AlphaFoldDB" id="A0AAN9LJP0"/>
<dbReference type="Proteomes" id="UP001374584">
    <property type="component" value="Unassembled WGS sequence"/>
</dbReference>
<protein>
    <submittedName>
        <fullName evidence="2">Uncharacterized protein</fullName>
    </submittedName>
</protein>
<sequence length="130" mass="14145">MVRALPLSIWGLKVLSIAPPNRRSPKSGLSPTIKHLGPQGSEHRHPQIAIRQSLAPPNHCSPKSSLSPAIKHLGSQHAEHRHPQITTRQNLVRALPLSIWGLSILSIGSPKSLVATEYELSLLKQSFDGS</sequence>